<dbReference type="Proteomes" id="UP000235786">
    <property type="component" value="Unassembled WGS sequence"/>
</dbReference>
<dbReference type="EMBL" id="KZ613947">
    <property type="protein sequence ID" value="PMD38738.1"/>
    <property type="molecule type" value="Genomic_DNA"/>
</dbReference>
<evidence type="ECO:0000313" key="1">
    <source>
        <dbReference type="EMBL" id="PMD38738.1"/>
    </source>
</evidence>
<accession>A0A2J6RJQ5</accession>
<proteinExistence type="predicted"/>
<reference evidence="1 2" key="1">
    <citation type="submission" date="2016-04" db="EMBL/GenBank/DDBJ databases">
        <title>A degradative enzymes factory behind the ericoid mycorrhizal symbiosis.</title>
        <authorList>
            <consortium name="DOE Joint Genome Institute"/>
            <person name="Martino E."/>
            <person name="Morin E."/>
            <person name="Grelet G."/>
            <person name="Kuo A."/>
            <person name="Kohler A."/>
            <person name="Daghino S."/>
            <person name="Barry K."/>
            <person name="Choi C."/>
            <person name="Cichocki N."/>
            <person name="Clum A."/>
            <person name="Copeland A."/>
            <person name="Hainaut M."/>
            <person name="Haridas S."/>
            <person name="Labutti K."/>
            <person name="Lindquist E."/>
            <person name="Lipzen A."/>
            <person name="Khouja H.-R."/>
            <person name="Murat C."/>
            <person name="Ohm R."/>
            <person name="Olson A."/>
            <person name="Spatafora J."/>
            <person name="Veneault-Fourrey C."/>
            <person name="Henrissat B."/>
            <person name="Grigoriev I."/>
            <person name="Martin F."/>
            <person name="Perotto S."/>
        </authorList>
    </citation>
    <scope>NUCLEOTIDE SEQUENCE [LARGE SCALE GENOMIC DNA]</scope>
    <source>
        <strain evidence="1 2">F</strain>
    </source>
</reference>
<sequence>MHDTFTIEARKSSMVYMQVIHYSKNKLIRMNAHAHAHAHVYAMSSPQAYSLPLLHEIKYMHACSLANHRPHMYFANQQCRKTHHSHHNINSKLPFSMKAKPPSSQAHCSQQETYVYSQAGGSLLRNSQRLGRSLEALDADMLPAPALLNLFSIPARRRLELHLLQLANHLLYLAILD</sequence>
<organism evidence="1 2">
    <name type="scientific">Hyaloscypha variabilis (strain UAMH 11265 / GT02V1 / F)</name>
    <name type="common">Meliniomyces variabilis</name>
    <dbReference type="NCBI Taxonomy" id="1149755"/>
    <lineage>
        <taxon>Eukaryota</taxon>
        <taxon>Fungi</taxon>
        <taxon>Dikarya</taxon>
        <taxon>Ascomycota</taxon>
        <taxon>Pezizomycotina</taxon>
        <taxon>Leotiomycetes</taxon>
        <taxon>Helotiales</taxon>
        <taxon>Hyaloscyphaceae</taxon>
        <taxon>Hyaloscypha</taxon>
        <taxon>Hyaloscypha variabilis</taxon>
    </lineage>
</organism>
<keyword evidence="2" id="KW-1185">Reference proteome</keyword>
<dbReference type="AlphaFoldDB" id="A0A2J6RJQ5"/>
<protein>
    <submittedName>
        <fullName evidence="1">Uncharacterized protein</fullName>
    </submittedName>
</protein>
<gene>
    <name evidence="1" type="ORF">L207DRAFT_43078</name>
</gene>
<name>A0A2J6RJQ5_HYAVF</name>
<evidence type="ECO:0000313" key="2">
    <source>
        <dbReference type="Proteomes" id="UP000235786"/>
    </source>
</evidence>